<dbReference type="Proteomes" id="UP000318864">
    <property type="component" value="Unassembled WGS sequence"/>
</dbReference>
<comment type="subcellular location">
    <subcellularLocation>
        <location evidence="1">Cell membrane</location>
        <topology evidence="1">Multi-pass membrane protein</topology>
    </subcellularLocation>
</comment>
<dbReference type="AlphaFoldDB" id="A0A4S3TGM8"/>
<feature type="transmembrane region" description="Helical" evidence="6">
    <location>
        <begin position="272"/>
        <end position="296"/>
    </location>
</feature>
<organism evidence="7 8">
    <name type="scientific">Salinadaptatus halalkaliphilus</name>
    <dbReference type="NCBI Taxonomy" id="2419781"/>
    <lineage>
        <taxon>Archaea</taxon>
        <taxon>Methanobacteriati</taxon>
        <taxon>Methanobacteriota</taxon>
        <taxon>Stenosarchaea group</taxon>
        <taxon>Halobacteria</taxon>
        <taxon>Halobacteriales</taxon>
        <taxon>Natrialbaceae</taxon>
        <taxon>Salinadaptatus</taxon>
    </lineage>
</organism>
<dbReference type="OrthoDB" id="43815at2157"/>
<evidence type="ECO:0000256" key="6">
    <source>
        <dbReference type="SAM" id="Phobius"/>
    </source>
</evidence>
<feature type="transmembrane region" description="Helical" evidence="6">
    <location>
        <begin position="235"/>
        <end position="260"/>
    </location>
</feature>
<feature type="transmembrane region" description="Helical" evidence="6">
    <location>
        <begin position="308"/>
        <end position="328"/>
    </location>
</feature>
<keyword evidence="4 6" id="KW-1133">Transmembrane helix</keyword>
<feature type="transmembrane region" description="Helical" evidence="6">
    <location>
        <begin position="32"/>
        <end position="51"/>
    </location>
</feature>
<dbReference type="GO" id="GO:0005886">
    <property type="term" value="C:plasma membrane"/>
    <property type="evidence" value="ECO:0007669"/>
    <property type="project" value="UniProtKB-SubCell"/>
</dbReference>
<feature type="transmembrane region" description="Helical" evidence="6">
    <location>
        <begin position="63"/>
        <end position="88"/>
    </location>
</feature>
<proteinExistence type="predicted"/>
<name>A0A4S3TGM8_9EURY</name>
<evidence type="ECO:0000313" key="8">
    <source>
        <dbReference type="Proteomes" id="UP000318864"/>
    </source>
</evidence>
<evidence type="ECO:0000256" key="5">
    <source>
        <dbReference type="ARBA" id="ARBA00023136"/>
    </source>
</evidence>
<keyword evidence="5 6" id="KW-0472">Membrane</keyword>
<feature type="transmembrane region" description="Helical" evidence="6">
    <location>
        <begin position="108"/>
        <end position="129"/>
    </location>
</feature>
<dbReference type="PANTHER" id="PTHR30482:SF17">
    <property type="entry name" value="ABC TRANSPORTER ATP-BINDING PROTEIN"/>
    <property type="match status" value="1"/>
</dbReference>
<dbReference type="GO" id="GO:0015658">
    <property type="term" value="F:branched-chain amino acid transmembrane transporter activity"/>
    <property type="evidence" value="ECO:0007669"/>
    <property type="project" value="InterPro"/>
</dbReference>
<evidence type="ECO:0000256" key="1">
    <source>
        <dbReference type="ARBA" id="ARBA00004651"/>
    </source>
</evidence>
<evidence type="ECO:0000256" key="2">
    <source>
        <dbReference type="ARBA" id="ARBA00022475"/>
    </source>
</evidence>
<accession>A0A4S3TGM8</accession>
<keyword evidence="8" id="KW-1185">Reference proteome</keyword>
<dbReference type="CDD" id="cd06581">
    <property type="entry name" value="TM_PBP1_LivM_like"/>
    <property type="match status" value="1"/>
</dbReference>
<protein>
    <submittedName>
        <fullName evidence="7">Branched-chain amino acid ABC transporter permease</fullName>
    </submittedName>
</protein>
<sequence>MTSIGLKPRLKATQSRFVTVKTDIEETLPPQVLQFLPVIAGVALAALGFVLPAHPLQVMTHIVILAIFGVAYDLLFGYTGLLSFGHAAFFGTGAYVSIYLTTAMEWPLLAILVVAILAGVVLSLVIGIISLRTHGVYFAMLTLALAQLLYIIAYRLDVTGGASGLPTFMRPETILPVVDLGNNVHFYLLCVAILVITYLVMKRILSSPMGDVFRAIRENEERAQMIGYHTFRYKLASLTISGVFSVLAGSLFGLFLYFASPRFLYWQMSGEVLLITLFGGAGTLIGPFFGATFIVLLEEFLSPVTDHWLLFVGIAFVFVVILFPKGIVGTLTQED</sequence>
<keyword evidence="2" id="KW-1003">Cell membrane</keyword>
<evidence type="ECO:0000313" key="7">
    <source>
        <dbReference type="EMBL" id="THE63026.1"/>
    </source>
</evidence>
<dbReference type="InterPro" id="IPR043428">
    <property type="entry name" value="LivM-like"/>
</dbReference>
<feature type="transmembrane region" description="Helical" evidence="6">
    <location>
        <begin position="136"/>
        <end position="156"/>
    </location>
</feature>
<dbReference type="EMBL" id="RBZW01000076">
    <property type="protein sequence ID" value="THE63026.1"/>
    <property type="molecule type" value="Genomic_DNA"/>
</dbReference>
<reference evidence="7 8" key="1">
    <citation type="submission" date="2018-10" db="EMBL/GenBank/DDBJ databases">
        <title>Natronolimnobius sp. XQ-INN 246 isolated from Inner Mongolia Autonomous Region of China.</title>
        <authorList>
            <person name="Xue Q."/>
        </authorList>
    </citation>
    <scope>NUCLEOTIDE SEQUENCE [LARGE SCALE GENOMIC DNA]</scope>
    <source>
        <strain evidence="7 8">XQ-INN 246</strain>
    </source>
</reference>
<dbReference type="InterPro" id="IPR001851">
    <property type="entry name" value="ABC_transp_permease"/>
</dbReference>
<feature type="transmembrane region" description="Helical" evidence="6">
    <location>
        <begin position="184"/>
        <end position="201"/>
    </location>
</feature>
<dbReference type="RefSeq" id="WP_141466663.1">
    <property type="nucleotide sequence ID" value="NZ_RBZW01000076.1"/>
</dbReference>
<dbReference type="PANTHER" id="PTHR30482">
    <property type="entry name" value="HIGH-AFFINITY BRANCHED-CHAIN AMINO ACID TRANSPORT SYSTEM PERMEASE"/>
    <property type="match status" value="1"/>
</dbReference>
<comment type="caution">
    <text evidence="7">The sequence shown here is derived from an EMBL/GenBank/DDBJ whole genome shotgun (WGS) entry which is preliminary data.</text>
</comment>
<evidence type="ECO:0000256" key="4">
    <source>
        <dbReference type="ARBA" id="ARBA00022989"/>
    </source>
</evidence>
<evidence type="ECO:0000256" key="3">
    <source>
        <dbReference type="ARBA" id="ARBA00022692"/>
    </source>
</evidence>
<dbReference type="Pfam" id="PF02653">
    <property type="entry name" value="BPD_transp_2"/>
    <property type="match status" value="1"/>
</dbReference>
<gene>
    <name evidence="7" type="ORF">D8Y22_21535</name>
</gene>
<keyword evidence="3 6" id="KW-0812">Transmembrane</keyword>